<dbReference type="SMART" id="SM00174">
    <property type="entry name" value="RHO"/>
    <property type="match status" value="1"/>
</dbReference>
<gene>
    <name evidence="8" type="ORF">GPM918_LOCUS39024</name>
    <name evidence="7" type="ORF">OVA965_LOCUS23198</name>
    <name evidence="10" type="ORF">SRO942_LOCUS39881</name>
    <name evidence="9" type="ORF">TMI583_LOCUS23915</name>
</gene>
<comment type="similarity">
    <text evidence="2">Belongs to the small GTPase superfamily. Rab family.</text>
</comment>
<dbReference type="Gene3D" id="3.40.50.300">
    <property type="entry name" value="P-loop containing nucleotide triphosphate hydrolases"/>
    <property type="match status" value="1"/>
</dbReference>
<dbReference type="PROSITE" id="PS51421">
    <property type="entry name" value="RAS"/>
    <property type="match status" value="1"/>
</dbReference>
<dbReference type="NCBIfam" id="TIGR00231">
    <property type="entry name" value="small_GTP"/>
    <property type="match status" value="1"/>
</dbReference>
<dbReference type="PANTHER" id="PTHR47981">
    <property type="entry name" value="RAB FAMILY"/>
    <property type="match status" value="1"/>
</dbReference>
<dbReference type="GO" id="GO:0005764">
    <property type="term" value="C:lysosome"/>
    <property type="evidence" value="ECO:0007669"/>
    <property type="project" value="TreeGrafter"/>
</dbReference>
<comment type="subcellular location">
    <subcellularLocation>
        <location evidence="1">Late endosome membrane</location>
    </subcellularLocation>
</comment>
<evidence type="ECO:0000256" key="5">
    <source>
        <dbReference type="ARBA" id="ARBA00023288"/>
    </source>
</evidence>
<dbReference type="Pfam" id="PF00071">
    <property type="entry name" value="Ras"/>
    <property type="match status" value="1"/>
</dbReference>
<dbReference type="EMBL" id="CAJNOQ010026714">
    <property type="protein sequence ID" value="CAF1548005.1"/>
    <property type="molecule type" value="Genomic_DNA"/>
</dbReference>
<dbReference type="OrthoDB" id="1436450at2759"/>
<evidence type="ECO:0000313" key="11">
    <source>
        <dbReference type="Proteomes" id="UP000663829"/>
    </source>
</evidence>
<dbReference type="EMBL" id="CAJNOK010013408">
    <property type="protein sequence ID" value="CAF1183864.1"/>
    <property type="molecule type" value="Genomic_DNA"/>
</dbReference>
<name>A0A815WHY1_9BILA</name>
<dbReference type="GO" id="GO:0090385">
    <property type="term" value="P:phagosome-lysosome fusion"/>
    <property type="evidence" value="ECO:0007669"/>
    <property type="project" value="TreeGrafter"/>
</dbReference>
<evidence type="ECO:0000256" key="4">
    <source>
        <dbReference type="ARBA" id="ARBA00023134"/>
    </source>
</evidence>
<accession>A0A815WHY1</accession>
<reference evidence="8" key="1">
    <citation type="submission" date="2021-02" db="EMBL/GenBank/DDBJ databases">
        <authorList>
            <person name="Nowell W R."/>
        </authorList>
    </citation>
    <scope>NUCLEOTIDE SEQUENCE</scope>
</reference>
<dbReference type="GO" id="GO:0003924">
    <property type="term" value="F:GTPase activity"/>
    <property type="evidence" value="ECO:0007669"/>
    <property type="project" value="InterPro"/>
</dbReference>
<dbReference type="PANTHER" id="PTHR47981:SF20">
    <property type="entry name" value="RAS-RELATED PROTEIN RAB-7A"/>
    <property type="match status" value="1"/>
</dbReference>
<dbReference type="InterPro" id="IPR027417">
    <property type="entry name" value="P-loop_NTPase"/>
</dbReference>
<dbReference type="SUPFAM" id="SSF52540">
    <property type="entry name" value="P-loop containing nucleoside triphosphate hydrolases"/>
    <property type="match status" value="1"/>
</dbReference>
<dbReference type="SMART" id="SM00175">
    <property type="entry name" value="RAB"/>
    <property type="match status" value="1"/>
</dbReference>
<dbReference type="SMART" id="SM00173">
    <property type="entry name" value="RAS"/>
    <property type="match status" value="1"/>
</dbReference>
<dbReference type="Proteomes" id="UP000677228">
    <property type="component" value="Unassembled WGS sequence"/>
</dbReference>
<dbReference type="GO" id="GO:0031902">
    <property type="term" value="C:late endosome membrane"/>
    <property type="evidence" value="ECO:0007669"/>
    <property type="project" value="UniProtKB-SubCell"/>
</dbReference>
<evidence type="ECO:0000256" key="2">
    <source>
        <dbReference type="ARBA" id="ARBA00006270"/>
    </source>
</evidence>
<protein>
    <submittedName>
        <fullName evidence="8">Uncharacterized protein</fullName>
    </submittedName>
</protein>
<dbReference type="GO" id="GO:0045335">
    <property type="term" value="C:phagocytic vesicle"/>
    <property type="evidence" value="ECO:0007669"/>
    <property type="project" value="TreeGrafter"/>
</dbReference>
<dbReference type="InterPro" id="IPR001806">
    <property type="entry name" value="Small_GTPase"/>
</dbReference>
<evidence type="ECO:0000313" key="10">
    <source>
        <dbReference type="EMBL" id="CAF4408865.1"/>
    </source>
</evidence>
<dbReference type="FunFam" id="3.40.50.300:FF:000086">
    <property type="entry name" value="Ras-related small GTPase"/>
    <property type="match status" value="1"/>
</dbReference>
<proteinExistence type="inferred from homology"/>
<organism evidence="8 11">
    <name type="scientific">Didymodactylos carnosus</name>
    <dbReference type="NCBI Taxonomy" id="1234261"/>
    <lineage>
        <taxon>Eukaryota</taxon>
        <taxon>Metazoa</taxon>
        <taxon>Spiralia</taxon>
        <taxon>Gnathifera</taxon>
        <taxon>Rotifera</taxon>
        <taxon>Eurotatoria</taxon>
        <taxon>Bdelloidea</taxon>
        <taxon>Philodinida</taxon>
        <taxon>Philodinidae</taxon>
        <taxon>Didymodactylos</taxon>
    </lineage>
</organism>
<dbReference type="GO" id="GO:0008333">
    <property type="term" value="P:endosome to lysosome transport"/>
    <property type="evidence" value="ECO:0007669"/>
    <property type="project" value="TreeGrafter"/>
</dbReference>
<evidence type="ECO:0000313" key="7">
    <source>
        <dbReference type="EMBL" id="CAF1183864.1"/>
    </source>
</evidence>
<dbReference type="InterPro" id="IPR005225">
    <property type="entry name" value="Small_GTP-bd"/>
</dbReference>
<evidence type="ECO:0000256" key="6">
    <source>
        <dbReference type="ARBA" id="ARBA00023289"/>
    </source>
</evidence>
<evidence type="ECO:0000256" key="3">
    <source>
        <dbReference type="ARBA" id="ARBA00022741"/>
    </source>
</evidence>
<sequence length="203" mass="23574">MASRKKVLLKMILLGDSTVGKTALMYRFVNRRQYKATIGVDFLTKELQIDDRLVTMQIWDTCGRERFKSLDAPYYRGADGCVLVMDVTWPTSFKSLEDWKEKFLIEGDPREPEHFPFVVLGNKVDLENRMVQTCEAQRWCEENNKIPYFETSAKEGVNVEKAFETIARNALARQKEIDQQTDFPIPIHIPQQEEQAKKEGCLC</sequence>
<dbReference type="PRINTS" id="PR00449">
    <property type="entry name" value="RASTRNSFRMNG"/>
</dbReference>
<evidence type="ECO:0000313" key="9">
    <source>
        <dbReference type="EMBL" id="CAF3995060.1"/>
    </source>
</evidence>
<dbReference type="GO" id="GO:0005525">
    <property type="term" value="F:GTP binding"/>
    <property type="evidence" value="ECO:0007669"/>
    <property type="project" value="UniProtKB-KW"/>
</dbReference>
<keyword evidence="4" id="KW-0342">GTP-binding</keyword>
<keyword evidence="6" id="KW-0636">Prenylation</keyword>
<keyword evidence="11" id="KW-1185">Reference proteome</keyword>
<evidence type="ECO:0000256" key="1">
    <source>
        <dbReference type="ARBA" id="ARBA00004414"/>
    </source>
</evidence>
<dbReference type="CDD" id="cd01862">
    <property type="entry name" value="Rab7"/>
    <property type="match status" value="1"/>
</dbReference>
<dbReference type="SMART" id="SM00176">
    <property type="entry name" value="RAN"/>
    <property type="match status" value="1"/>
</dbReference>
<dbReference type="EMBL" id="CAJOBA010034936">
    <property type="protein sequence ID" value="CAF3995060.1"/>
    <property type="molecule type" value="Genomic_DNA"/>
</dbReference>
<dbReference type="Proteomes" id="UP000682733">
    <property type="component" value="Unassembled WGS sequence"/>
</dbReference>
<dbReference type="AlphaFoldDB" id="A0A815WHY1"/>
<evidence type="ECO:0000313" key="8">
    <source>
        <dbReference type="EMBL" id="CAF1548005.1"/>
    </source>
</evidence>
<dbReference type="EMBL" id="CAJOBC010092380">
    <property type="protein sequence ID" value="CAF4408865.1"/>
    <property type="molecule type" value="Genomic_DNA"/>
</dbReference>
<comment type="caution">
    <text evidence="8">The sequence shown here is derived from an EMBL/GenBank/DDBJ whole genome shotgun (WGS) entry which is preliminary data.</text>
</comment>
<dbReference type="Proteomes" id="UP000663829">
    <property type="component" value="Unassembled WGS sequence"/>
</dbReference>
<dbReference type="PROSITE" id="PS51419">
    <property type="entry name" value="RAB"/>
    <property type="match status" value="1"/>
</dbReference>
<keyword evidence="3" id="KW-0547">Nucleotide-binding</keyword>
<dbReference type="Proteomes" id="UP000681722">
    <property type="component" value="Unassembled WGS sequence"/>
</dbReference>
<keyword evidence="5" id="KW-0449">Lipoprotein</keyword>